<dbReference type="EMBL" id="FUEZ01000004">
    <property type="protein sequence ID" value="SPM40588.1"/>
    <property type="molecule type" value="Genomic_DNA"/>
</dbReference>
<proteinExistence type="predicted"/>
<dbReference type="Proteomes" id="UP000240424">
    <property type="component" value="Unassembled WGS sequence"/>
</dbReference>
<keyword evidence="3" id="KW-1185">Reference proteome</keyword>
<evidence type="ECO:0000313" key="3">
    <source>
        <dbReference type="Proteomes" id="UP000240424"/>
    </source>
</evidence>
<accession>A0A2U3P9Z6</accession>
<reference evidence="2 3" key="1">
    <citation type="submission" date="2017-01" db="EMBL/GenBank/DDBJ databases">
        <authorList>
            <consortium name="Urmite Genomes"/>
        </authorList>
    </citation>
    <scope>NUCLEOTIDE SEQUENCE [LARGE SCALE GENOMIC DNA]</scope>
    <source>
        <strain evidence="2 3">AB215</strain>
    </source>
</reference>
<feature type="coiled-coil region" evidence="1">
    <location>
        <begin position="12"/>
        <end position="76"/>
    </location>
</feature>
<keyword evidence="1" id="KW-0175">Coiled coil</keyword>
<organism evidence="2 3">
    <name type="scientific">Mycobacterium numidiamassiliense</name>
    <dbReference type="NCBI Taxonomy" id="1841861"/>
    <lineage>
        <taxon>Bacteria</taxon>
        <taxon>Bacillati</taxon>
        <taxon>Actinomycetota</taxon>
        <taxon>Actinomycetes</taxon>
        <taxon>Mycobacteriales</taxon>
        <taxon>Mycobacteriaceae</taxon>
        <taxon>Mycobacterium</taxon>
    </lineage>
</organism>
<evidence type="ECO:0000256" key="1">
    <source>
        <dbReference type="SAM" id="Coils"/>
    </source>
</evidence>
<evidence type="ECO:0000313" key="2">
    <source>
        <dbReference type="EMBL" id="SPM40588.1"/>
    </source>
</evidence>
<name>A0A2U3P9Z6_9MYCO</name>
<gene>
    <name evidence="2" type="ORF">MNAB215_2789</name>
</gene>
<dbReference type="AlphaFoldDB" id="A0A2U3P9Z6"/>
<protein>
    <submittedName>
        <fullName evidence="2">Uncharacterized protein</fullName>
    </submittedName>
</protein>
<feature type="non-terminal residue" evidence="2">
    <location>
        <position position="1"/>
    </location>
</feature>
<sequence length="86" mass="9873">VKPDVAQAMQLVRALRYQLQEMAAQLAQVERQDVTAMRKRRASAVRSHAAALRRDITEAQALIDQLQRRYLSSDERAHQHPGGRQR</sequence>